<feature type="domain" description="C2H2-type" evidence="8">
    <location>
        <begin position="1311"/>
        <end position="1339"/>
    </location>
</feature>
<evidence type="ECO:0000256" key="6">
    <source>
        <dbReference type="PROSITE-ProRule" id="PRU01263"/>
    </source>
</evidence>
<feature type="binding site" evidence="6">
    <location>
        <position position="58"/>
    </location>
    <ligand>
        <name>Zn(2+)</name>
        <dbReference type="ChEBI" id="CHEBI:29105"/>
    </ligand>
</feature>
<feature type="domain" description="C2H2-type" evidence="8">
    <location>
        <begin position="1165"/>
        <end position="1193"/>
    </location>
</feature>
<evidence type="ECO:0000259" key="8">
    <source>
        <dbReference type="PROSITE" id="PS50157"/>
    </source>
</evidence>
<protein>
    <submittedName>
        <fullName evidence="10">Uncharacterized protein</fullName>
    </submittedName>
</protein>
<accession>A0A9P0BBG4</accession>
<dbReference type="Proteomes" id="UP001154078">
    <property type="component" value="Chromosome 5"/>
</dbReference>
<dbReference type="InterPro" id="IPR013087">
    <property type="entry name" value="Znf_C2H2_type"/>
</dbReference>
<feature type="region of interest" description="Disordered" evidence="7">
    <location>
        <begin position="163"/>
        <end position="222"/>
    </location>
</feature>
<dbReference type="Gene3D" id="3.30.160.60">
    <property type="entry name" value="Classic Zinc Finger"/>
    <property type="match status" value="5"/>
</dbReference>
<sequence>MEYFVTLPENLQIVCRFCLSQNGAIIPLEEEQTQNILSNIGLEVEVTDNLPKKICRVCKGSLINFFNFKTMVNTNAKILKAVAGKPHISLVECNDNANYIELDANLNMANEDIFEEEEERAVESKIPTSNVIDENEDGVIMEPEDMSLENIPDENVLEDEDKDHYMDDSKSSGSVSDKSYSESEDEDYGEENAIFDKKAEEFDDEDETDHLEEEMDSGGKNEESVHEEILNQNISKVNEENCEILSTKQCKFCVFKCGNVKEMANHMFKCEKVSRNIMEFKEDGVINYMCLLCSVENAQKKYLKVHVGSKNCKKTYAREIFLQRPSIMRRIITKDNNYQCLLCLEEFDKINKLLVHVKEVNCLEPHKENGEKYTNFIKCAFCRAFYKQTQLLELEEHQFRCEKVLKHIIYDDSTKKYKCGLCGYEKPLKFTIKAHVGNKSCRSVICEKINEKGMEKITQLKSCKVAYTCPLCTVKFDDFAELKRHIVEVNCLEYKPTKGQIQSNVATPNACEYCGNTVEENKIAQHTYRCGKVSKLIMQISSQCFKCTICDLTSTNSFYIKKHIGLSNCRRSVMQKIALKDEEIQKKITINIDENTVYTCPFCGQFHDTITKLSHHIKYKDCLNINASEPVEVETTPIPKRCQICDSISYSDLKELEMHEVRCALVYRHVLTVGKNFKCAVCGYTSSRKASVKNHVGNVHCRKELVRKLKDNDECTLNKVASGDAFECMLCEQGFSLKWELCNHLLHKACLMNNDGALQQVVAIAKLNNTKTEVPCKFCNKTYTEHDKHFATCEILHRNMYELNESQKYHCGLCNTSVSSEKWKEHFLSSTCRLKLLQSIKSGDIRPLIEFLRKDDELYQCSLCQNEFSEPVDIVNHVKNLDCVDFDLNAENAEKRKCPYCPLTFANEDAFESHQDACFKLSSNIVEVTKNKLYKCRLCEYSSKFRFNVRLHVGGVTCRETFLGLDMETFSGITKTFNDFYECPLCKLLFVNNDLVVEHLRNNDCTVEEVNVDELPVALQVDYYTDLDENLSDSKDCANNTMCHLCDTDLESNLLFSLHYFEHIVLKQFLEKNVNIHFCYICGYIQENENFTEHFIEIHPGYMVKQIQCSKCDEVVNDCELVFHMFRNHDVSITQEKTKCALCGHKFETNEFEDDHFCYHLTENLKCIPCDSKFATLHSLSHHKITAHSEQYPVSCVYCTKPFKNKHYLDEHVLFQHVTLSNHSATCRLCGKVLATKTSLRGHMDFVHGEKKHVCEVCGYSTSAKNDLLKHALTHTNTKPHKCNFERCDKEFATHSGLKEHQDRHVRRNVHTCKICMKKFPRLFTLRKHIRVVHLGERSFACTCCPAKFKTNTGLKFHMKKHDELLVD</sequence>
<dbReference type="InterPro" id="IPR036236">
    <property type="entry name" value="Znf_C2H2_sf"/>
</dbReference>
<evidence type="ECO:0000256" key="4">
    <source>
        <dbReference type="ARBA" id="ARBA00022833"/>
    </source>
</evidence>
<dbReference type="PROSITE" id="PS50157">
    <property type="entry name" value="ZINC_FINGER_C2H2_2"/>
    <property type="match status" value="7"/>
</dbReference>
<keyword evidence="2" id="KW-0677">Repeat</keyword>
<keyword evidence="3 5" id="KW-0863">Zinc-finger</keyword>
<dbReference type="PROSITE" id="PS51915">
    <property type="entry name" value="ZAD"/>
    <property type="match status" value="1"/>
</dbReference>
<dbReference type="PANTHER" id="PTHR24379:SF121">
    <property type="entry name" value="C2H2-TYPE DOMAIN-CONTAINING PROTEIN"/>
    <property type="match status" value="1"/>
</dbReference>
<feature type="binding site" evidence="6">
    <location>
        <position position="55"/>
    </location>
    <ligand>
        <name>Zn(2+)</name>
        <dbReference type="ChEBI" id="CHEBI:29105"/>
    </ligand>
</feature>
<evidence type="ECO:0000256" key="5">
    <source>
        <dbReference type="PROSITE-ProRule" id="PRU00042"/>
    </source>
</evidence>
<dbReference type="OrthoDB" id="3437960at2759"/>
<feature type="binding site" evidence="6">
    <location>
        <position position="18"/>
    </location>
    <ligand>
        <name>Zn(2+)</name>
        <dbReference type="ChEBI" id="CHEBI:29105"/>
    </ligand>
</feature>
<dbReference type="EMBL" id="OV121136">
    <property type="protein sequence ID" value="CAH0558344.1"/>
    <property type="molecule type" value="Genomic_DNA"/>
</dbReference>
<dbReference type="InterPro" id="IPR012934">
    <property type="entry name" value="Znf_AD"/>
</dbReference>
<evidence type="ECO:0000259" key="9">
    <source>
        <dbReference type="PROSITE" id="PS51915"/>
    </source>
</evidence>
<feature type="domain" description="C2H2-type" evidence="8">
    <location>
        <begin position="1253"/>
        <end position="1280"/>
    </location>
</feature>
<dbReference type="PANTHER" id="PTHR24379">
    <property type="entry name" value="KRAB AND ZINC FINGER DOMAIN-CONTAINING"/>
    <property type="match status" value="1"/>
</dbReference>
<keyword evidence="4 6" id="KW-0862">Zinc</keyword>
<gene>
    <name evidence="10" type="ORF">MELIAE_LOCUS8826</name>
</gene>
<feature type="domain" description="C2H2-type" evidence="8">
    <location>
        <begin position="1225"/>
        <end position="1253"/>
    </location>
</feature>
<keyword evidence="1 6" id="KW-0479">Metal-binding</keyword>
<evidence type="ECO:0000256" key="1">
    <source>
        <dbReference type="ARBA" id="ARBA00022723"/>
    </source>
</evidence>
<dbReference type="SUPFAM" id="SSF57716">
    <property type="entry name" value="Glucocorticoid receptor-like (DNA-binding domain)"/>
    <property type="match status" value="1"/>
</dbReference>
<evidence type="ECO:0000313" key="11">
    <source>
        <dbReference type="Proteomes" id="UP001154078"/>
    </source>
</evidence>
<feature type="domain" description="C2H2-type" evidence="8">
    <location>
        <begin position="677"/>
        <end position="705"/>
    </location>
</feature>
<dbReference type="Pfam" id="PF07776">
    <property type="entry name" value="zf-AD"/>
    <property type="match status" value="1"/>
</dbReference>
<feature type="binding site" evidence="6">
    <location>
        <position position="15"/>
    </location>
    <ligand>
        <name>Zn(2+)</name>
        <dbReference type="ChEBI" id="CHEBI:29105"/>
    </ligand>
</feature>
<name>A0A9P0BBG4_BRAAE</name>
<evidence type="ECO:0000313" key="10">
    <source>
        <dbReference type="EMBL" id="CAH0558344.1"/>
    </source>
</evidence>
<keyword evidence="11" id="KW-1185">Reference proteome</keyword>
<evidence type="ECO:0000256" key="2">
    <source>
        <dbReference type="ARBA" id="ARBA00022737"/>
    </source>
</evidence>
<evidence type="ECO:0000256" key="3">
    <source>
        <dbReference type="ARBA" id="ARBA00022771"/>
    </source>
</evidence>
<feature type="domain" description="C2H2-type" evidence="8">
    <location>
        <begin position="1281"/>
        <end position="1310"/>
    </location>
</feature>
<dbReference type="PROSITE" id="PS00028">
    <property type="entry name" value="ZINC_FINGER_C2H2_1"/>
    <property type="match status" value="7"/>
</dbReference>
<feature type="domain" description="ZAD" evidence="9">
    <location>
        <begin position="13"/>
        <end position="82"/>
    </location>
</feature>
<feature type="domain" description="C2H2-type" evidence="8">
    <location>
        <begin position="1340"/>
        <end position="1362"/>
    </location>
</feature>
<evidence type="ECO:0000256" key="7">
    <source>
        <dbReference type="SAM" id="MobiDB-lite"/>
    </source>
</evidence>
<dbReference type="GO" id="GO:0005634">
    <property type="term" value="C:nucleus"/>
    <property type="evidence" value="ECO:0007669"/>
    <property type="project" value="InterPro"/>
</dbReference>
<organism evidence="10 11">
    <name type="scientific">Brassicogethes aeneus</name>
    <name type="common">Rape pollen beetle</name>
    <name type="synonym">Meligethes aeneus</name>
    <dbReference type="NCBI Taxonomy" id="1431903"/>
    <lineage>
        <taxon>Eukaryota</taxon>
        <taxon>Metazoa</taxon>
        <taxon>Ecdysozoa</taxon>
        <taxon>Arthropoda</taxon>
        <taxon>Hexapoda</taxon>
        <taxon>Insecta</taxon>
        <taxon>Pterygota</taxon>
        <taxon>Neoptera</taxon>
        <taxon>Endopterygota</taxon>
        <taxon>Coleoptera</taxon>
        <taxon>Polyphaga</taxon>
        <taxon>Cucujiformia</taxon>
        <taxon>Nitidulidae</taxon>
        <taxon>Meligethinae</taxon>
        <taxon>Brassicogethes</taxon>
    </lineage>
</organism>
<feature type="compositionally biased region" description="Acidic residues" evidence="7">
    <location>
        <begin position="201"/>
        <end position="216"/>
    </location>
</feature>
<dbReference type="SUPFAM" id="SSF57667">
    <property type="entry name" value="beta-beta-alpha zinc fingers"/>
    <property type="match status" value="3"/>
</dbReference>
<proteinExistence type="predicted"/>
<dbReference type="SMART" id="SM00355">
    <property type="entry name" value="ZnF_C2H2"/>
    <property type="match status" value="21"/>
</dbReference>
<reference evidence="10" key="1">
    <citation type="submission" date="2021-12" db="EMBL/GenBank/DDBJ databases">
        <authorList>
            <person name="King R."/>
        </authorList>
    </citation>
    <scope>NUCLEOTIDE SEQUENCE</scope>
</reference>
<dbReference type="SMART" id="SM00868">
    <property type="entry name" value="zf-AD"/>
    <property type="match status" value="2"/>
</dbReference>
<dbReference type="GO" id="GO:0008270">
    <property type="term" value="F:zinc ion binding"/>
    <property type="evidence" value="ECO:0007669"/>
    <property type="project" value="UniProtKB-UniRule"/>
</dbReference>